<dbReference type="GeneID" id="71059133"/>
<evidence type="ECO:0000259" key="2">
    <source>
        <dbReference type="Pfam" id="PF05532"/>
    </source>
</evidence>
<dbReference type="Pfam" id="PF05532">
    <property type="entry name" value="CsbD"/>
    <property type="match status" value="1"/>
</dbReference>
<reference evidence="3 4" key="1">
    <citation type="submission" date="2017-11" db="EMBL/GenBank/DDBJ databases">
        <authorList>
            <person name="Seth-Smith MB H."/>
        </authorList>
    </citation>
    <scope>NUCLEOTIDE SEQUENCE [LARGE SCALE GENOMIC DNA]</scope>
    <source>
        <strain evidence="3">E</strain>
    </source>
</reference>
<accession>A0AAJ5NDN8</accession>
<proteinExistence type="inferred from homology"/>
<dbReference type="InterPro" id="IPR036629">
    <property type="entry name" value="YjbJ_sf"/>
</dbReference>
<dbReference type="Proteomes" id="UP000268684">
    <property type="component" value="Chromosome III"/>
</dbReference>
<evidence type="ECO:0000313" key="4">
    <source>
        <dbReference type="Proteomes" id="UP000268684"/>
    </source>
</evidence>
<dbReference type="SUPFAM" id="SSF69047">
    <property type="entry name" value="Hypothetical protein YjbJ"/>
    <property type="match status" value="1"/>
</dbReference>
<organism evidence="3 4">
    <name type="scientific">Burkholderia stabilis</name>
    <dbReference type="NCBI Taxonomy" id="95485"/>
    <lineage>
        <taxon>Bacteria</taxon>
        <taxon>Pseudomonadati</taxon>
        <taxon>Pseudomonadota</taxon>
        <taxon>Betaproteobacteria</taxon>
        <taxon>Burkholderiales</taxon>
        <taxon>Burkholderiaceae</taxon>
        <taxon>Burkholderia</taxon>
        <taxon>Burkholderia cepacia complex</taxon>
    </lineage>
</organism>
<dbReference type="RefSeq" id="WP_122172752.1">
    <property type="nucleotide sequence ID" value="NZ_CBCORX010000009.1"/>
</dbReference>
<dbReference type="AlphaFoldDB" id="A0AAJ5NDN8"/>
<dbReference type="InterPro" id="IPR008462">
    <property type="entry name" value="CsbD"/>
</dbReference>
<comment type="similarity">
    <text evidence="1">Belongs to the UPF0337 (CsbD) family.</text>
</comment>
<sequence length="62" mass="6758">MNKDQVRGIAKKARGKVNEVIGRVTGNATQEIRGDAQQAAGEVQKKFGDAREAIRKQAKKAH</sequence>
<keyword evidence="4" id="KW-1185">Reference proteome</keyword>
<dbReference type="EMBL" id="LR025744">
    <property type="protein sequence ID" value="VBB16509.1"/>
    <property type="molecule type" value="Genomic_DNA"/>
</dbReference>
<feature type="domain" description="CsbD-like" evidence="2">
    <location>
        <begin position="4"/>
        <end position="56"/>
    </location>
</feature>
<evidence type="ECO:0000313" key="3">
    <source>
        <dbReference type="EMBL" id="VBB16509.1"/>
    </source>
</evidence>
<evidence type="ECO:0000256" key="1">
    <source>
        <dbReference type="ARBA" id="ARBA00009129"/>
    </source>
</evidence>
<protein>
    <recommendedName>
        <fullName evidence="2">CsbD-like domain-containing protein</fullName>
    </recommendedName>
</protein>
<gene>
    <name evidence="3" type="ORF">BSTAB16_6716</name>
</gene>
<dbReference type="Gene3D" id="1.10.1470.10">
    <property type="entry name" value="YjbJ"/>
    <property type="match status" value="1"/>
</dbReference>
<name>A0AAJ5NDN8_9BURK</name>